<dbReference type="PANTHER" id="PTHR33121:SF70">
    <property type="entry name" value="SIGNALING PROTEIN YKOW"/>
    <property type="match status" value="1"/>
</dbReference>
<name>A0ABY4Y8P5_9GAMM</name>
<organism evidence="4 5">
    <name type="scientific">Legionella lytica</name>
    <dbReference type="NCBI Taxonomy" id="96232"/>
    <lineage>
        <taxon>Bacteria</taxon>
        <taxon>Pseudomonadati</taxon>
        <taxon>Pseudomonadota</taxon>
        <taxon>Gammaproteobacteria</taxon>
        <taxon>Legionellales</taxon>
        <taxon>Legionellaceae</taxon>
        <taxon>Legionella</taxon>
    </lineage>
</organism>
<dbReference type="SUPFAM" id="SSF55073">
    <property type="entry name" value="Nucleotide cyclase"/>
    <property type="match status" value="1"/>
</dbReference>
<evidence type="ECO:0000259" key="2">
    <source>
        <dbReference type="PROSITE" id="PS50883"/>
    </source>
</evidence>
<keyword evidence="5" id="KW-1185">Reference proteome</keyword>
<dbReference type="Proteomes" id="UP001057474">
    <property type="component" value="Chromosome"/>
</dbReference>
<feature type="domain" description="GGDEF" evidence="3">
    <location>
        <begin position="166"/>
        <end position="301"/>
    </location>
</feature>
<dbReference type="InterPro" id="IPR050706">
    <property type="entry name" value="Cyclic-di-GMP_PDE-like"/>
</dbReference>
<dbReference type="Gene3D" id="3.30.70.270">
    <property type="match status" value="1"/>
</dbReference>
<dbReference type="Pfam" id="PF00563">
    <property type="entry name" value="EAL"/>
    <property type="match status" value="1"/>
</dbReference>
<dbReference type="EMBL" id="CP071527">
    <property type="protein sequence ID" value="USQ13806.1"/>
    <property type="molecule type" value="Genomic_DNA"/>
</dbReference>
<evidence type="ECO:0000259" key="3">
    <source>
        <dbReference type="PROSITE" id="PS50887"/>
    </source>
</evidence>
<evidence type="ECO:0000256" key="1">
    <source>
        <dbReference type="SAM" id="Phobius"/>
    </source>
</evidence>
<dbReference type="RefSeq" id="WP_252580136.1">
    <property type="nucleotide sequence ID" value="NZ_CP071527.1"/>
</dbReference>
<dbReference type="NCBIfam" id="TIGR00254">
    <property type="entry name" value="GGDEF"/>
    <property type="match status" value="1"/>
</dbReference>
<reference evidence="4" key="1">
    <citation type="submission" date="2021-03" db="EMBL/GenBank/DDBJ databases">
        <title>Legionella lytica PCM 2298.</title>
        <authorList>
            <person name="Koper P."/>
        </authorList>
    </citation>
    <scope>NUCLEOTIDE SEQUENCE</scope>
    <source>
        <strain evidence="4">PCM 2298</strain>
    </source>
</reference>
<feature type="transmembrane region" description="Helical" evidence="1">
    <location>
        <begin position="64"/>
        <end position="85"/>
    </location>
</feature>
<accession>A0ABY4Y8P5</accession>
<dbReference type="PROSITE" id="PS50883">
    <property type="entry name" value="EAL"/>
    <property type="match status" value="1"/>
</dbReference>
<keyword evidence="1" id="KW-0812">Transmembrane</keyword>
<dbReference type="CDD" id="cd01948">
    <property type="entry name" value="EAL"/>
    <property type="match status" value="1"/>
</dbReference>
<dbReference type="SMART" id="SM00267">
    <property type="entry name" value="GGDEF"/>
    <property type="match status" value="1"/>
</dbReference>
<feature type="domain" description="EAL" evidence="2">
    <location>
        <begin position="310"/>
        <end position="562"/>
    </location>
</feature>
<dbReference type="PANTHER" id="PTHR33121">
    <property type="entry name" value="CYCLIC DI-GMP PHOSPHODIESTERASE PDEF"/>
    <property type="match status" value="1"/>
</dbReference>
<dbReference type="Gene3D" id="3.20.20.450">
    <property type="entry name" value="EAL domain"/>
    <property type="match status" value="1"/>
</dbReference>
<keyword evidence="1" id="KW-1133">Transmembrane helix</keyword>
<protein>
    <submittedName>
        <fullName evidence="4">Bifunctional diguanylate cyclase/phosphodiesterase</fullName>
    </submittedName>
</protein>
<evidence type="ECO:0000313" key="5">
    <source>
        <dbReference type="Proteomes" id="UP001057474"/>
    </source>
</evidence>
<dbReference type="SMART" id="SM00052">
    <property type="entry name" value="EAL"/>
    <property type="match status" value="1"/>
</dbReference>
<dbReference type="CDD" id="cd01949">
    <property type="entry name" value="GGDEF"/>
    <property type="match status" value="1"/>
</dbReference>
<dbReference type="PROSITE" id="PS50887">
    <property type="entry name" value="GGDEF"/>
    <property type="match status" value="1"/>
</dbReference>
<dbReference type="InterPro" id="IPR029787">
    <property type="entry name" value="Nucleotide_cyclase"/>
</dbReference>
<dbReference type="InterPro" id="IPR001633">
    <property type="entry name" value="EAL_dom"/>
</dbReference>
<dbReference type="InterPro" id="IPR043128">
    <property type="entry name" value="Rev_trsase/Diguanyl_cyclase"/>
</dbReference>
<evidence type="ECO:0000313" key="4">
    <source>
        <dbReference type="EMBL" id="USQ13806.1"/>
    </source>
</evidence>
<dbReference type="SUPFAM" id="SSF141868">
    <property type="entry name" value="EAL domain-like"/>
    <property type="match status" value="1"/>
</dbReference>
<dbReference type="InterPro" id="IPR000160">
    <property type="entry name" value="GGDEF_dom"/>
</dbReference>
<keyword evidence="1" id="KW-0472">Membrane</keyword>
<sequence>MDGPQQQLTTIIFLSAVLICFSFSTAMDLTMGLSSIVCLLAPTILYHFYAAIFLYPGMESNHHINMPITAAFLVLGLFMTIACFIGNKIIRQVVRLGYENELLMAKLTSMNAILEQRVKERTEELETSLRLVTYQATHDLLTELPNERLLYEQIHHATENAMNNHYSFAIACFSLNGMVKINDSIGHQAAATIIHRIAQRFALLFGKNNQYFISLLRQDVFVILIDAISDELDISTSVQDFFAVIKDPVYVAKQELKLTASIGVSIFPLNGRDADTLITNAEAARVLAAQSGGNSVRIYSTMINADATRQLNIENQLYRAIEKNELTLNYQPFIDLETGTICGAEALLRWKNPILGKVSPVEFIPIAEMNNMILPIGEWVLRSACLQLKKWQKSGFKNFKMSVNLSARQLAQQNLVECIAEILATQDLDPKYLELELTESEAFKNEAIPIINKFREMGISLAIDDFGTGYSEFSNLKLFKVDQIKIDKSFIQDIDVSVDSRNIVCNTIALANSMEIKCLAEGVETMEQVTFLKENGCHIMQGFYFSEPLEAKEFFKLLKKYSKTAHEKLANAK</sequence>
<dbReference type="InterPro" id="IPR035919">
    <property type="entry name" value="EAL_sf"/>
</dbReference>
<feature type="transmembrane region" description="Helical" evidence="1">
    <location>
        <begin position="36"/>
        <end position="58"/>
    </location>
</feature>
<gene>
    <name evidence="4" type="ORF">J2N86_00200</name>
</gene>
<dbReference type="Pfam" id="PF00990">
    <property type="entry name" value="GGDEF"/>
    <property type="match status" value="1"/>
</dbReference>
<feature type="transmembrane region" description="Helical" evidence="1">
    <location>
        <begin position="6"/>
        <end position="24"/>
    </location>
</feature>
<proteinExistence type="predicted"/>